<accession>A0A0J7K927</accession>
<gene>
    <name evidence="1" type="ORF">RF55_14240</name>
</gene>
<dbReference type="InterPro" id="IPR012337">
    <property type="entry name" value="RNaseH-like_sf"/>
</dbReference>
<dbReference type="AlphaFoldDB" id="A0A0J7K927"/>
<dbReference type="Proteomes" id="UP000036403">
    <property type="component" value="Unassembled WGS sequence"/>
</dbReference>
<proteinExistence type="predicted"/>
<dbReference type="OrthoDB" id="7688043at2759"/>
<dbReference type="EMBL" id="LBMM01011651">
    <property type="protein sequence ID" value="KMQ86716.1"/>
    <property type="molecule type" value="Genomic_DNA"/>
</dbReference>
<keyword evidence="2" id="KW-1185">Reference proteome</keyword>
<name>A0A0J7K927_LASNI</name>
<dbReference type="Gene3D" id="3.30.420.10">
    <property type="entry name" value="Ribonuclease H-like superfamily/Ribonuclease H"/>
    <property type="match status" value="1"/>
</dbReference>
<sequence>MANNRVMWRFNPPAAPHFDGLWEAAVKSTKHHLRRVIGDTMLTYEEMVTLLTQIEACLNSRPLSALTDDPEDLSALTPGHLLIGAPLTALPELSLREVPAARLSR</sequence>
<protein>
    <recommendedName>
        <fullName evidence="3">Integrase catalytic domain-containing protein</fullName>
    </recommendedName>
</protein>
<dbReference type="PANTHER" id="PTHR47331">
    <property type="entry name" value="PHD-TYPE DOMAIN-CONTAINING PROTEIN"/>
    <property type="match status" value="1"/>
</dbReference>
<dbReference type="SUPFAM" id="SSF53098">
    <property type="entry name" value="Ribonuclease H-like"/>
    <property type="match status" value="1"/>
</dbReference>
<comment type="caution">
    <text evidence="1">The sequence shown here is derived from an EMBL/GenBank/DDBJ whole genome shotgun (WGS) entry which is preliminary data.</text>
</comment>
<dbReference type="InterPro" id="IPR036397">
    <property type="entry name" value="RNaseH_sf"/>
</dbReference>
<dbReference type="PaxDb" id="67767-A0A0J7K927"/>
<evidence type="ECO:0000313" key="1">
    <source>
        <dbReference type="EMBL" id="KMQ86716.1"/>
    </source>
</evidence>
<reference evidence="1 2" key="1">
    <citation type="submission" date="2015-04" db="EMBL/GenBank/DDBJ databases">
        <title>Lasius niger genome sequencing.</title>
        <authorList>
            <person name="Konorov E.A."/>
            <person name="Nikitin M.A."/>
            <person name="Kirill M.V."/>
            <person name="Chang P."/>
        </authorList>
    </citation>
    <scope>NUCLEOTIDE SEQUENCE [LARGE SCALE GENOMIC DNA]</scope>
    <source>
        <tissue evidence="1">Whole</tissue>
    </source>
</reference>
<dbReference type="GO" id="GO:0003676">
    <property type="term" value="F:nucleic acid binding"/>
    <property type="evidence" value="ECO:0007669"/>
    <property type="project" value="InterPro"/>
</dbReference>
<dbReference type="STRING" id="67767.A0A0J7K927"/>
<dbReference type="PANTHER" id="PTHR47331:SF1">
    <property type="entry name" value="GAG-LIKE PROTEIN"/>
    <property type="match status" value="1"/>
</dbReference>
<organism evidence="1 2">
    <name type="scientific">Lasius niger</name>
    <name type="common">Black garden ant</name>
    <dbReference type="NCBI Taxonomy" id="67767"/>
    <lineage>
        <taxon>Eukaryota</taxon>
        <taxon>Metazoa</taxon>
        <taxon>Ecdysozoa</taxon>
        <taxon>Arthropoda</taxon>
        <taxon>Hexapoda</taxon>
        <taxon>Insecta</taxon>
        <taxon>Pterygota</taxon>
        <taxon>Neoptera</taxon>
        <taxon>Endopterygota</taxon>
        <taxon>Hymenoptera</taxon>
        <taxon>Apocrita</taxon>
        <taxon>Aculeata</taxon>
        <taxon>Formicoidea</taxon>
        <taxon>Formicidae</taxon>
        <taxon>Formicinae</taxon>
        <taxon>Lasius</taxon>
        <taxon>Lasius</taxon>
    </lineage>
</organism>
<evidence type="ECO:0008006" key="3">
    <source>
        <dbReference type="Google" id="ProtNLM"/>
    </source>
</evidence>
<evidence type="ECO:0000313" key="2">
    <source>
        <dbReference type="Proteomes" id="UP000036403"/>
    </source>
</evidence>